<protein>
    <submittedName>
        <fullName evidence="9">ABC transporter permease</fullName>
    </submittedName>
</protein>
<comment type="similarity">
    <text evidence="6">Belongs to the ABC-4 integral membrane protein family.</text>
</comment>
<feature type="transmembrane region" description="Helical" evidence="7">
    <location>
        <begin position="298"/>
        <end position="318"/>
    </location>
</feature>
<dbReference type="AlphaFoldDB" id="A0A410QES5"/>
<dbReference type="PANTHER" id="PTHR30572">
    <property type="entry name" value="MEMBRANE COMPONENT OF TRANSPORTER-RELATED"/>
    <property type="match status" value="1"/>
</dbReference>
<dbReference type="InterPro" id="IPR050250">
    <property type="entry name" value="Macrolide_Exporter_MacB"/>
</dbReference>
<dbReference type="RefSeq" id="WP_128752964.1">
    <property type="nucleotide sequence ID" value="NZ_CP035282.1"/>
</dbReference>
<keyword evidence="5 7" id="KW-0472">Membrane</keyword>
<dbReference type="EMBL" id="CP035282">
    <property type="protein sequence ID" value="QAT62487.1"/>
    <property type="molecule type" value="Genomic_DNA"/>
</dbReference>
<reference evidence="10" key="1">
    <citation type="submission" date="2019-01" db="EMBL/GenBank/DDBJ databases">
        <title>Draft genomes of a novel of Sporanaerobacter strains.</title>
        <authorList>
            <person name="Ma S."/>
        </authorList>
    </citation>
    <scope>NUCLEOTIDE SEQUENCE [LARGE SCALE GENOMIC DNA]</scope>
    <source>
        <strain evidence="10">NJN-17</strain>
    </source>
</reference>
<keyword evidence="4 7" id="KW-1133">Transmembrane helix</keyword>
<comment type="subcellular location">
    <subcellularLocation>
        <location evidence="1">Cell membrane</location>
        <topology evidence="1">Multi-pass membrane protein</topology>
    </subcellularLocation>
</comment>
<keyword evidence="2" id="KW-1003">Cell membrane</keyword>
<dbReference type="Pfam" id="PF02687">
    <property type="entry name" value="FtsX"/>
    <property type="match status" value="1"/>
</dbReference>
<evidence type="ECO:0000313" key="9">
    <source>
        <dbReference type="EMBL" id="QAT62487.1"/>
    </source>
</evidence>
<feature type="domain" description="ABC3 transporter permease C-terminal" evidence="8">
    <location>
        <begin position="298"/>
        <end position="391"/>
    </location>
</feature>
<evidence type="ECO:0000259" key="8">
    <source>
        <dbReference type="Pfam" id="PF02687"/>
    </source>
</evidence>
<organism evidence="9 10">
    <name type="scientific">Acidilutibacter cellobiosedens</name>
    <dbReference type="NCBI Taxonomy" id="2507161"/>
    <lineage>
        <taxon>Bacteria</taxon>
        <taxon>Bacillati</taxon>
        <taxon>Bacillota</taxon>
        <taxon>Tissierellia</taxon>
        <taxon>Tissierellales</taxon>
        <taxon>Acidilutibacteraceae</taxon>
        <taxon>Acidilutibacter</taxon>
    </lineage>
</organism>
<evidence type="ECO:0000256" key="2">
    <source>
        <dbReference type="ARBA" id="ARBA00022475"/>
    </source>
</evidence>
<evidence type="ECO:0000256" key="7">
    <source>
        <dbReference type="SAM" id="Phobius"/>
    </source>
</evidence>
<keyword evidence="3 7" id="KW-0812">Transmembrane</keyword>
<dbReference type="KEGG" id="spoa:EQM13_13395"/>
<dbReference type="PANTHER" id="PTHR30572:SF4">
    <property type="entry name" value="ABC TRANSPORTER PERMEASE YTRF"/>
    <property type="match status" value="1"/>
</dbReference>
<evidence type="ECO:0000256" key="6">
    <source>
        <dbReference type="ARBA" id="ARBA00038076"/>
    </source>
</evidence>
<evidence type="ECO:0000256" key="1">
    <source>
        <dbReference type="ARBA" id="ARBA00004651"/>
    </source>
</evidence>
<evidence type="ECO:0000313" key="10">
    <source>
        <dbReference type="Proteomes" id="UP000287969"/>
    </source>
</evidence>
<gene>
    <name evidence="9" type="ORF">EQM13_13395</name>
</gene>
<dbReference type="OrthoDB" id="1851801at2"/>
<dbReference type="InterPro" id="IPR003838">
    <property type="entry name" value="ABC3_permease_C"/>
</dbReference>
<accession>A0A410QES5</accession>
<evidence type="ECO:0000256" key="3">
    <source>
        <dbReference type="ARBA" id="ARBA00022692"/>
    </source>
</evidence>
<feature type="transmembrane region" description="Helical" evidence="7">
    <location>
        <begin position="375"/>
        <end position="394"/>
    </location>
</feature>
<sequence>MFVFHAIQKNISRHRKKSFLSVLISCMIVLFLLLYMGNIEKNQAQLLRLGRTIPVTGSICNMDGSQDVGLQIDFGMLKKMRNTGLVKDEVTAMEIWAALPGTYSESAMGILFRFEGTNSFSIFSSFAPEDVSYIDNYDESFLKGSEAVCIVRDRFMREQNIKLGDELEVEAYAPKYDDEGQIIDDFEKIGLVKMKVIGSYKSKTQSRNEAPYIISSDKFVESIYEGTNVKSYASAARFTLRDSLKINEFKDEMEKIGFLPTNMRSGFSRVGKALTINDETFIMSATQLTESLNMLKSFAPLIFIIVAAIGFISSYLLMQSRQHEFAIMRSLGTSKEKCFRIIFLESMILALLGSIIGAFVSGFIVNLMFKTTVTVLAVFLIFYMMGTAIALLLLNRFSVMAVLSKTD</sequence>
<evidence type="ECO:0000256" key="4">
    <source>
        <dbReference type="ARBA" id="ARBA00022989"/>
    </source>
</evidence>
<feature type="transmembrane region" description="Helical" evidence="7">
    <location>
        <begin position="339"/>
        <end position="369"/>
    </location>
</feature>
<dbReference type="Proteomes" id="UP000287969">
    <property type="component" value="Chromosome"/>
</dbReference>
<dbReference type="GO" id="GO:0022857">
    <property type="term" value="F:transmembrane transporter activity"/>
    <property type="evidence" value="ECO:0007669"/>
    <property type="project" value="TreeGrafter"/>
</dbReference>
<feature type="transmembrane region" description="Helical" evidence="7">
    <location>
        <begin position="18"/>
        <end position="37"/>
    </location>
</feature>
<dbReference type="GO" id="GO:0005886">
    <property type="term" value="C:plasma membrane"/>
    <property type="evidence" value="ECO:0007669"/>
    <property type="project" value="UniProtKB-SubCell"/>
</dbReference>
<proteinExistence type="inferred from homology"/>
<keyword evidence="10" id="KW-1185">Reference proteome</keyword>
<name>A0A410QES5_9FIRM</name>
<evidence type="ECO:0000256" key="5">
    <source>
        <dbReference type="ARBA" id="ARBA00023136"/>
    </source>
</evidence>